<dbReference type="InterPro" id="IPR001089">
    <property type="entry name" value="Chemokine_CXC"/>
</dbReference>
<dbReference type="InterPro" id="IPR001811">
    <property type="entry name" value="Chemokine_IL8-like_dom"/>
</dbReference>
<reference evidence="4" key="2">
    <citation type="submission" date="2025-08" db="UniProtKB">
        <authorList>
            <consortium name="Ensembl"/>
        </authorList>
    </citation>
    <scope>IDENTIFICATION</scope>
    <source>
        <strain evidence="4">Hd-rR</strain>
    </source>
</reference>
<evidence type="ECO:0000259" key="3">
    <source>
        <dbReference type="SMART" id="SM00199"/>
    </source>
</evidence>
<dbReference type="SMART" id="SM00199">
    <property type="entry name" value="SCY"/>
    <property type="match status" value="1"/>
</dbReference>
<feature type="signal peptide" evidence="2">
    <location>
        <begin position="1"/>
        <end position="25"/>
    </location>
</feature>
<dbReference type="InterPro" id="IPR039809">
    <property type="entry name" value="Chemokine_b/g/d"/>
</dbReference>
<organism evidence="4 5">
    <name type="scientific">Oryzias latipes</name>
    <name type="common">Japanese rice fish</name>
    <name type="synonym">Japanese killifish</name>
    <dbReference type="NCBI Taxonomy" id="8090"/>
    <lineage>
        <taxon>Eukaryota</taxon>
        <taxon>Metazoa</taxon>
        <taxon>Chordata</taxon>
        <taxon>Craniata</taxon>
        <taxon>Vertebrata</taxon>
        <taxon>Euteleostomi</taxon>
        <taxon>Actinopterygii</taxon>
        <taxon>Neopterygii</taxon>
        <taxon>Teleostei</taxon>
        <taxon>Neoteleostei</taxon>
        <taxon>Acanthomorphata</taxon>
        <taxon>Ovalentaria</taxon>
        <taxon>Atherinomorphae</taxon>
        <taxon>Beloniformes</taxon>
        <taxon>Adrianichthyidae</taxon>
        <taxon>Oryziinae</taxon>
        <taxon>Oryzias</taxon>
    </lineage>
</organism>
<dbReference type="Proteomes" id="UP000001038">
    <property type="component" value="Chromosome 9"/>
</dbReference>
<dbReference type="GO" id="GO:0008009">
    <property type="term" value="F:chemokine activity"/>
    <property type="evidence" value="ECO:0000318"/>
    <property type="project" value="GO_Central"/>
</dbReference>
<dbReference type="AlphaFoldDB" id="A0A3B3HMK6"/>
<evidence type="ECO:0000313" key="4">
    <source>
        <dbReference type="Ensembl" id="ENSORLP00000033122.1"/>
    </source>
</evidence>
<dbReference type="GeneTree" id="ENSGT01120000273055"/>
<dbReference type="PRINTS" id="PR00437">
    <property type="entry name" value="SMALLCYTKCXC"/>
</dbReference>
<dbReference type="InterPro" id="IPR036048">
    <property type="entry name" value="Interleukin_8-like_sf"/>
</dbReference>
<evidence type="ECO:0000256" key="1">
    <source>
        <dbReference type="ARBA" id="ARBA00022514"/>
    </source>
</evidence>
<dbReference type="GO" id="GO:0006954">
    <property type="term" value="P:inflammatory response"/>
    <property type="evidence" value="ECO:0000318"/>
    <property type="project" value="GO_Central"/>
</dbReference>
<dbReference type="PANTHER" id="PTHR12015">
    <property type="entry name" value="SMALL INDUCIBLE CYTOKINE A"/>
    <property type="match status" value="1"/>
</dbReference>
<keyword evidence="2" id="KW-0732">Signal</keyword>
<dbReference type="GO" id="GO:0071222">
    <property type="term" value="P:cellular response to lipopolysaccharide"/>
    <property type="evidence" value="ECO:0000318"/>
    <property type="project" value="GO_Central"/>
</dbReference>
<dbReference type="GO" id="GO:0005615">
    <property type="term" value="C:extracellular space"/>
    <property type="evidence" value="ECO:0000318"/>
    <property type="project" value="GO_Central"/>
</dbReference>
<reference evidence="4" key="3">
    <citation type="submission" date="2025-09" db="UniProtKB">
        <authorList>
            <consortium name="Ensembl"/>
        </authorList>
    </citation>
    <scope>IDENTIFICATION</scope>
    <source>
        <strain evidence="4">Hd-rR</strain>
    </source>
</reference>
<dbReference type="Ensembl" id="ENSORLT00000036446.1">
    <property type="protein sequence ID" value="ENSORLP00000033122.1"/>
    <property type="gene ID" value="ENSORLG00000024363.1"/>
</dbReference>
<dbReference type="PANTHER" id="PTHR12015:SF203">
    <property type="entry name" value="CHEMOKINE INTERLEUKIN-8-LIKE DOMAIN-CONTAINING PROTEIN"/>
    <property type="match status" value="1"/>
</dbReference>
<dbReference type="GO" id="GO:0030593">
    <property type="term" value="P:neutrophil chemotaxis"/>
    <property type="evidence" value="ECO:0000318"/>
    <property type="project" value="GO_Central"/>
</dbReference>
<dbReference type="Gene3D" id="2.40.50.40">
    <property type="match status" value="1"/>
</dbReference>
<proteinExistence type="predicted"/>
<dbReference type="InParanoid" id="A0A3B3HMK6"/>
<sequence length="91" mass="10107">SLKMKKAVLLLLILCCFCITTFCAAFSRGGCICLRVSRSAVPAKAVSKVEMIPPNGRCRKTEIIITRKNNVRVCAVPQAKWVQDLLRTLNQ</sequence>
<keyword evidence="5" id="KW-1185">Reference proteome</keyword>
<reference evidence="4 5" key="1">
    <citation type="journal article" date="2007" name="Nature">
        <title>The medaka draft genome and insights into vertebrate genome evolution.</title>
        <authorList>
            <person name="Kasahara M."/>
            <person name="Naruse K."/>
            <person name="Sasaki S."/>
            <person name="Nakatani Y."/>
            <person name="Qu W."/>
            <person name="Ahsan B."/>
            <person name="Yamada T."/>
            <person name="Nagayasu Y."/>
            <person name="Doi K."/>
            <person name="Kasai Y."/>
            <person name="Jindo T."/>
            <person name="Kobayashi D."/>
            <person name="Shimada A."/>
            <person name="Toyoda A."/>
            <person name="Kuroki Y."/>
            <person name="Fujiyama A."/>
            <person name="Sasaki T."/>
            <person name="Shimizu A."/>
            <person name="Asakawa S."/>
            <person name="Shimizu N."/>
            <person name="Hashimoto S."/>
            <person name="Yang J."/>
            <person name="Lee Y."/>
            <person name="Matsushima K."/>
            <person name="Sugano S."/>
            <person name="Sakaizumi M."/>
            <person name="Narita T."/>
            <person name="Ohishi K."/>
            <person name="Haga S."/>
            <person name="Ohta F."/>
            <person name="Nomoto H."/>
            <person name="Nogata K."/>
            <person name="Morishita T."/>
            <person name="Endo T."/>
            <person name="Shin-I T."/>
            <person name="Takeda H."/>
            <person name="Morishita S."/>
            <person name="Kohara Y."/>
        </authorList>
    </citation>
    <scope>NUCLEOTIDE SEQUENCE [LARGE SCALE GENOMIC DNA]</scope>
    <source>
        <strain evidence="4 5">Hd-rR</strain>
    </source>
</reference>
<keyword evidence="1" id="KW-0202">Cytokine</keyword>
<dbReference type="STRING" id="8090.ENSORLP00000033122"/>
<dbReference type="Pfam" id="PF00048">
    <property type="entry name" value="IL8"/>
    <property type="match status" value="1"/>
</dbReference>
<dbReference type="GO" id="GO:0061844">
    <property type="term" value="P:antimicrobial humoral immune response mediated by antimicrobial peptide"/>
    <property type="evidence" value="ECO:0000318"/>
    <property type="project" value="GO_Central"/>
</dbReference>
<dbReference type="PRINTS" id="PR00436">
    <property type="entry name" value="INTERLEUKIN8"/>
</dbReference>
<dbReference type="GO" id="GO:0045236">
    <property type="term" value="F:CXCR chemokine receptor binding"/>
    <property type="evidence" value="ECO:0000318"/>
    <property type="project" value="GO_Central"/>
</dbReference>
<evidence type="ECO:0000313" key="5">
    <source>
        <dbReference type="Proteomes" id="UP000001038"/>
    </source>
</evidence>
<name>A0A3B3HMK6_ORYLA</name>
<accession>A0A3B3HMK6</accession>
<feature type="chain" id="PRO_5017287824" description="Chemokine interleukin-8-like domain-containing protein" evidence="2">
    <location>
        <begin position="26"/>
        <end position="91"/>
    </location>
</feature>
<evidence type="ECO:0000256" key="2">
    <source>
        <dbReference type="SAM" id="SignalP"/>
    </source>
</evidence>
<dbReference type="SUPFAM" id="SSF54117">
    <property type="entry name" value="Interleukin 8-like chemokines"/>
    <property type="match status" value="1"/>
</dbReference>
<feature type="domain" description="Chemokine interleukin-8-like" evidence="3">
    <location>
        <begin position="28"/>
        <end position="89"/>
    </location>
</feature>
<dbReference type="Bgee" id="ENSORLG00000024363">
    <property type="expression patterns" value="Expressed in pharyngeal gill and 13 other cell types or tissues"/>
</dbReference>
<protein>
    <recommendedName>
        <fullName evidence="3">Chemokine interleukin-8-like domain-containing protein</fullName>
    </recommendedName>
</protein>